<dbReference type="Gene3D" id="3.30.360.10">
    <property type="entry name" value="Dihydrodipicolinate Reductase, domain 2"/>
    <property type="match status" value="1"/>
</dbReference>
<gene>
    <name evidence="2" type="ORF">CXR27_12030</name>
</gene>
<dbReference type="Gene3D" id="3.40.50.720">
    <property type="entry name" value="NAD(P)-binding Rossmann-like Domain"/>
    <property type="match status" value="1"/>
</dbReference>
<evidence type="ECO:0000313" key="2">
    <source>
        <dbReference type="EMBL" id="AZT97648.1"/>
    </source>
</evidence>
<dbReference type="EMBL" id="CP025334">
    <property type="protein sequence ID" value="AZT97648.1"/>
    <property type="molecule type" value="Genomic_DNA"/>
</dbReference>
<dbReference type="InterPro" id="IPR036291">
    <property type="entry name" value="NAD(P)-bd_dom_sf"/>
</dbReference>
<sequence length="354" mass="38689">MRVLIIGMGYAGTRYWQAFTALSPELGPIEIAHASRSPNSSPVPGYTSIAHALDNFVPDLVVVTVNDVNRADVLRELVSYRGTIVCEKPLITSSDSIAEVETAFGDRDSFYVAQIERYSQAARDLKLFARTGNARAVRGSFFWAKNRIGDPRPTSGVISEIIHPIDLLQWILSDGRETMEKTVGTIIRSDFSISGDSVIDTALATGTIAGTPVAGYSSFVGLERMRSIQLTLSDGSPSPIYATATFDSPVWDADQLRVWRLTDRGLQDELITRDYAPDTDAANPGLRKQIRLCRDLIEHVRNPSHQPDLPQIGEALDMQRVLNALASGAGPTTQYFGNSERFRLAADASSEVLG</sequence>
<name>A0A3Q9NXR5_BREAU</name>
<protein>
    <submittedName>
        <fullName evidence="2">Oxidoreductase</fullName>
    </submittedName>
</protein>
<dbReference type="SUPFAM" id="SSF51735">
    <property type="entry name" value="NAD(P)-binding Rossmann-fold domains"/>
    <property type="match status" value="1"/>
</dbReference>
<dbReference type="PANTHER" id="PTHR43377:SF1">
    <property type="entry name" value="BILIVERDIN REDUCTASE A"/>
    <property type="match status" value="1"/>
</dbReference>
<proteinExistence type="predicted"/>
<reference evidence="2 3" key="1">
    <citation type="submission" date="2017-12" db="EMBL/GenBank/DDBJ databases">
        <authorList>
            <person name="Levesque S."/>
        </authorList>
    </citation>
    <scope>NUCLEOTIDE SEQUENCE [LARGE SCALE GENOMIC DNA]</scope>
    <source>
        <strain evidence="2 3">SMQ-1420</strain>
    </source>
</reference>
<dbReference type="PANTHER" id="PTHR43377">
    <property type="entry name" value="BILIVERDIN REDUCTASE A"/>
    <property type="match status" value="1"/>
</dbReference>
<dbReference type="GO" id="GO:0000166">
    <property type="term" value="F:nucleotide binding"/>
    <property type="evidence" value="ECO:0007669"/>
    <property type="project" value="InterPro"/>
</dbReference>
<evidence type="ECO:0000313" key="3">
    <source>
        <dbReference type="Proteomes" id="UP000282731"/>
    </source>
</evidence>
<evidence type="ECO:0000259" key="1">
    <source>
        <dbReference type="Pfam" id="PF01408"/>
    </source>
</evidence>
<dbReference type="InterPro" id="IPR051450">
    <property type="entry name" value="Gfo/Idh/MocA_Oxidoreductases"/>
</dbReference>
<reference evidence="2 3" key="2">
    <citation type="submission" date="2019-01" db="EMBL/GenBank/DDBJ databases">
        <title>Comparative genomic analysis of Brevibacterium aurantiacum sheds light on its evolution and its adaptation to smear-ripened cheeses.</title>
        <authorList>
            <person name="Moineau S."/>
        </authorList>
    </citation>
    <scope>NUCLEOTIDE SEQUENCE [LARGE SCALE GENOMIC DNA]</scope>
    <source>
        <strain evidence="2 3">SMQ-1420</strain>
    </source>
</reference>
<dbReference type="Proteomes" id="UP000282731">
    <property type="component" value="Chromosome"/>
</dbReference>
<dbReference type="RefSeq" id="WP_127362135.1">
    <property type="nucleotide sequence ID" value="NZ_CP025334.1"/>
</dbReference>
<dbReference type="Pfam" id="PF01408">
    <property type="entry name" value="GFO_IDH_MocA"/>
    <property type="match status" value="1"/>
</dbReference>
<accession>A0A3Q9NXR5</accession>
<dbReference type="AlphaFoldDB" id="A0A3Q9NXR5"/>
<organism evidence="2 3">
    <name type="scientific">Brevibacterium aurantiacum</name>
    <dbReference type="NCBI Taxonomy" id="273384"/>
    <lineage>
        <taxon>Bacteria</taxon>
        <taxon>Bacillati</taxon>
        <taxon>Actinomycetota</taxon>
        <taxon>Actinomycetes</taxon>
        <taxon>Micrococcales</taxon>
        <taxon>Brevibacteriaceae</taxon>
        <taxon>Brevibacterium</taxon>
    </lineage>
</organism>
<feature type="domain" description="Gfo/Idh/MocA-like oxidoreductase N-terminal" evidence="1">
    <location>
        <begin position="1"/>
        <end position="103"/>
    </location>
</feature>
<dbReference type="InterPro" id="IPR000683">
    <property type="entry name" value="Gfo/Idh/MocA-like_OxRdtase_N"/>
</dbReference>